<comment type="caution">
    <text evidence="1">The sequence shown here is derived from an EMBL/GenBank/DDBJ whole genome shotgun (WGS) entry which is preliminary data.</text>
</comment>
<dbReference type="Proteomes" id="UP000265515">
    <property type="component" value="Unassembled WGS sequence"/>
</dbReference>
<sequence>MNCRRLNYWSENLKKFENISQEESGTAPLEGPLWPTPMPDTQDLPLRAPHVLDSPPRKPCFVGYKRDAPKPEFKPHDSVAVNNFVVFRAPDEYVEKGCTFWIGRVMERDDSRTHVKYWTPCGRDRDLSKLYADAWAKKWKVETESAEGWQDLDVIVWAWANNKRSETGNRLDSFGPSIELWYDEEHLQVLNLAKTAGSDANNARQGSGKWTKAFYELGIVHMWGEGGREASVACVAFCSNDGLTRCTTRIERKKVSSMEQETTMQRAILKYIRHVCNEIRDAMLRFINERSRIIIHVATTLMTCHNEDGQK</sequence>
<gene>
    <name evidence="1" type="ORF">CBR_g8771</name>
</gene>
<accession>A0A388KMS1</accession>
<dbReference type="Gramene" id="GBG71352">
    <property type="protein sequence ID" value="GBG71352"/>
    <property type="gene ID" value="CBR_g8771"/>
</dbReference>
<dbReference type="AlphaFoldDB" id="A0A388KMS1"/>
<proteinExistence type="predicted"/>
<dbReference type="EMBL" id="BFEA01000145">
    <property type="protein sequence ID" value="GBG71352.1"/>
    <property type="molecule type" value="Genomic_DNA"/>
</dbReference>
<organism evidence="1 2">
    <name type="scientific">Chara braunii</name>
    <name type="common">Braun's stonewort</name>
    <dbReference type="NCBI Taxonomy" id="69332"/>
    <lineage>
        <taxon>Eukaryota</taxon>
        <taxon>Viridiplantae</taxon>
        <taxon>Streptophyta</taxon>
        <taxon>Charophyceae</taxon>
        <taxon>Charales</taxon>
        <taxon>Characeae</taxon>
        <taxon>Chara</taxon>
    </lineage>
</organism>
<keyword evidence="2" id="KW-1185">Reference proteome</keyword>
<reference evidence="1 2" key="1">
    <citation type="journal article" date="2018" name="Cell">
        <title>The Chara Genome: Secondary Complexity and Implications for Plant Terrestrialization.</title>
        <authorList>
            <person name="Nishiyama T."/>
            <person name="Sakayama H."/>
            <person name="Vries J.D."/>
            <person name="Buschmann H."/>
            <person name="Saint-Marcoux D."/>
            <person name="Ullrich K.K."/>
            <person name="Haas F.B."/>
            <person name="Vanderstraeten L."/>
            <person name="Becker D."/>
            <person name="Lang D."/>
            <person name="Vosolsobe S."/>
            <person name="Rombauts S."/>
            <person name="Wilhelmsson P.K.I."/>
            <person name="Janitza P."/>
            <person name="Kern R."/>
            <person name="Heyl A."/>
            <person name="Rumpler F."/>
            <person name="Villalobos L.I.A.C."/>
            <person name="Clay J.M."/>
            <person name="Skokan R."/>
            <person name="Toyoda A."/>
            <person name="Suzuki Y."/>
            <person name="Kagoshima H."/>
            <person name="Schijlen E."/>
            <person name="Tajeshwar N."/>
            <person name="Catarino B."/>
            <person name="Hetherington A.J."/>
            <person name="Saltykova A."/>
            <person name="Bonnot C."/>
            <person name="Breuninger H."/>
            <person name="Symeonidi A."/>
            <person name="Radhakrishnan G.V."/>
            <person name="Van Nieuwerburgh F."/>
            <person name="Deforce D."/>
            <person name="Chang C."/>
            <person name="Karol K.G."/>
            <person name="Hedrich R."/>
            <person name="Ulvskov P."/>
            <person name="Glockner G."/>
            <person name="Delwiche C.F."/>
            <person name="Petrasek J."/>
            <person name="Van de Peer Y."/>
            <person name="Friml J."/>
            <person name="Beilby M."/>
            <person name="Dolan L."/>
            <person name="Kohara Y."/>
            <person name="Sugano S."/>
            <person name="Fujiyama A."/>
            <person name="Delaux P.-M."/>
            <person name="Quint M."/>
            <person name="TheiBen G."/>
            <person name="Hagemann M."/>
            <person name="Harholt J."/>
            <person name="Dunand C."/>
            <person name="Zachgo S."/>
            <person name="Langdale J."/>
            <person name="Maumus F."/>
            <person name="Straeten D.V.D."/>
            <person name="Gould S.B."/>
            <person name="Rensing S.A."/>
        </authorList>
    </citation>
    <scope>NUCLEOTIDE SEQUENCE [LARGE SCALE GENOMIC DNA]</scope>
    <source>
        <strain evidence="1 2">S276</strain>
    </source>
</reference>
<name>A0A388KMS1_CHABU</name>
<evidence type="ECO:0000313" key="1">
    <source>
        <dbReference type="EMBL" id="GBG71352.1"/>
    </source>
</evidence>
<protein>
    <submittedName>
        <fullName evidence="1">Uncharacterized protein</fullName>
    </submittedName>
</protein>
<evidence type="ECO:0000313" key="2">
    <source>
        <dbReference type="Proteomes" id="UP000265515"/>
    </source>
</evidence>